<evidence type="ECO:0000313" key="2">
    <source>
        <dbReference type="EMBL" id="CDW44813.1"/>
    </source>
</evidence>
<evidence type="ECO:0000256" key="1">
    <source>
        <dbReference type="SAM" id="MobiDB-lite"/>
    </source>
</evidence>
<protein>
    <submittedName>
        <fullName evidence="2">Uncharacterized protein</fullName>
    </submittedName>
</protein>
<organism evidence="2">
    <name type="scientific">Lepeophtheirus salmonis</name>
    <name type="common">Salmon louse</name>
    <name type="synonym">Caligus salmonis</name>
    <dbReference type="NCBI Taxonomy" id="72036"/>
    <lineage>
        <taxon>Eukaryota</taxon>
        <taxon>Metazoa</taxon>
        <taxon>Ecdysozoa</taxon>
        <taxon>Arthropoda</taxon>
        <taxon>Crustacea</taxon>
        <taxon>Multicrustacea</taxon>
        <taxon>Hexanauplia</taxon>
        <taxon>Copepoda</taxon>
        <taxon>Siphonostomatoida</taxon>
        <taxon>Caligidae</taxon>
        <taxon>Lepeophtheirus</taxon>
    </lineage>
</organism>
<proteinExistence type="predicted"/>
<sequence>MTLKSGRKNTHIKYMAKGVRRAVSPPPSTPKKINPNFVKV</sequence>
<accession>A0A0K2V2Q3</accession>
<dbReference type="EMBL" id="HACA01027452">
    <property type="protein sequence ID" value="CDW44813.1"/>
    <property type="molecule type" value="Transcribed_RNA"/>
</dbReference>
<dbReference type="AlphaFoldDB" id="A0A0K2V2Q3"/>
<name>A0A0K2V2Q3_LEPSM</name>
<feature type="region of interest" description="Disordered" evidence="1">
    <location>
        <begin position="19"/>
        <end position="40"/>
    </location>
</feature>
<reference evidence="2" key="1">
    <citation type="submission" date="2014-05" db="EMBL/GenBank/DDBJ databases">
        <authorList>
            <person name="Chronopoulou M."/>
        </authorList>
    </citation>
    <scope>NUCLEOTIDE SEQUENCE</scope>
    <source>
        <tissue evidence="2">Whole organism</tissue>
    </source>
</reference>